<dbReference type="Proteomes" id="UP001465976">
    <property type="component" value="Unassembled WGS sequence"/>
</dbReference>
<comment type="caution">
    <text evidence="2">The sequence shown here is derived from an EMBL/GenBank/DDBJ whole genome shotgun (WGS) entry which is preliminary data.</text>
</comment>
<sequence>MWSSVHVNLFALKRDVVSVLERYLEFGYRGGGSGNGEGAEGMDITICHNNWYWNQKRTPRGVRNKTGEGFWTEHFQKAFSFLLRPENIRRFRKFDISDIDWQLPAATADAAETQMNLSFLENLFLDARTRRDLPLVGLWKSIQRAPRLRWVKLGIHMSLSTSSLTTMLAHSQIRSLEIERVAELEGDVLDVVRLLPMLSNLENLRVGYIREEGSASLQVATSVDCPNLRRLTTQFGDGPGQTVFLRGLRLPLLEFLSVTGSYSTCTFDLDTSESLISTLQNVAGTLKEFKFDHEVKSDVINVLPEILRVLPNLTRFYAKMRGAGTKCIFDLLQKLAKDSSLGSKLRCIRLEEYGFPFDFDMAERIVPLLECMGPTLKEVGLGFGIAFSIRENGEFGESSEGGWAAEGIGGHDGHAEIPRP</sequence>
<keyword evidence="3" id="KW-1185">Reference proteome</keyword>
<dbReference type="EMBL" id="JBAHYK010001426">
    <property type="protein sequence ID" value="KAL0568055.1"/>
    <property type="molecule type" value="Genomic_DNA"/>
</dbReference>
<reference evidence="2 3" key="1">
    <citation type="submission" date="2024-02" db="EMBL/GenBank/DDBJ databases">
        <title>A draft genome for the cacao thread blight pathogen Marasmius crinis-equi.</title>
        <authorList>
            <person name="Cohen S.P."/>
            <person name="Baruah I.K."/>
            <person name="Amoako-Attah I."/>
            <person name="Bukari Y."/>
            <person name="Meinhardt L.W."/>
            <person name="Bailey B.A."/>
        </authorList>
    </citation>
    <scope>NUCLEOTIDE SEQUENCE [LARGE SCALE GENOMIC DNA]</scope>
    <source>
        <strain evidence="2 3">GH-76</strain>
    </source>
</reference>
<protein>
    <submittedName>
        <fullName evidence="2">Uncharacterized protein</fullName>
    </submittedName>
</protein>
<evidence type="ECO:0000313" key="2">
    <source>
        <dbReference type="EMBL" id="KAL0568055.1"/>
    </source>
</evidence>
<dbReference type="Gene3D" id="3.80.10.10">
    <property type="entry name" value="Ribonuclease Inhibitor"/>
    <property type="match status" value="1"/>
</dbReference>
<gene>
    <name evidence="2" type="ORF">V5O48_013940</name>
</gene>
<dbReference type="InterPro" id="IPR032675">
    <property type="entry name" value="LRR_dom_sf"/>
</dbReference>
<name>A0ABR3EYQ1_9AGAR</name>
<accession>A0ABR3EYQ1</accession>
<evidence type="ECO:0000313" key="3">
    <source>
        <dbReference type="Proteomes" id="UP001465976"/>
    </source>
</evidence>
<evidence type="ECO:0000256" key="1">
    <source>
        <dbReference type="SAM" id="MobiDB-lite"/>
    </source>
</evidence>
<organism evidence="2 3">
    <name type="scientific">Marasmius crinis-equi</name>
    <dbReference type="NCBI Taxonomy" id="585013"/>
    <lineage>
        <taxon>Eukaryota</taxon>
        <taxon>Fungi</taxon>
        <taxon>Dikarya</taxon>
        <taxon>Basidiomycota</taxon>
        <taxon>Agaricomycotina</taxon>
        <taxon>Agaricomycetes</taxon>
        <taxon>Agaricomycetidae</taxon>
        <taxon>Agaricales</taxon>
        <taxon>Marasmiineae</taxon>
        <taxon>Marasmiaceae</taxon>
        <taxon>Marasmius</taxon>
    </lineage>
</organism>
<feature type="compositionally biased region" description="Basic and acidic residues" evidence="1">
    <location>
        <begin position="409"/>
        <end position="420"/>
    </location>
</feature>
<feature type="region of interest" description="Disordered" evidence="1">
    <location>
        <begin position="398"/>
        <end position="420"/>
    </location>
</feature>
<proteinExistence type="predicted"/>
<dbReference type="SUPFAM" id="SSF52047">
    <property type="entry name" value="RNI-like"/>
    <property type="match status" value="1"/>
</dbReference>